<dbReference type="RefSeq" id="WP_167046804.1">
    <property type="nucleotide sequence ID" value="NZ_JAAOZB010000001.1"/>
</dbReference>
<dbReference type="GO" id="GO:0016052">
    <property type="term" value="P:carbohydrate catabolic process"/>
    <property type="evidence" value="ECO:0007669"/>
    <property type="project" value="InterPro"/>
</dbReference>
<reference evidence="7 8" key="1">
    <citation type="submission" date="2020-07" db="EMBL/GenBank/DDBJ databases">
        <title>Sequencing the genomes of 1000 actinobacteria strains.</title>
        <authorList>
            <person name="Klenk H.-P."/>
        </authorList>
    </citation>
    <scope>NUCLEOTIDE SEQUENCE [LARGE SCALE GENOMIC DNA]</scope>
    <source>
        <strain evidence="7 8">DSM 27576</strain>
    </source>
</reference>
<dbReference type="InterPro" id="IPR038417">
    <property type="entry name" value="Alpga-gal_N_sf"/>
</dbReference>
<proteinExistence type="predicted"/>
<dbReference type="InterPro" id="IPR013785">
    <property type="entry name" value="Aldolase_TIM"/>
</dbReference>
<evidence type="ECO:0000256" key="4">
    <source>
        <dbReference type="ARBA" id="ARBA00023295"/>
    </source>
</evidence>
<dbReference type="SUPFAM" id="SSF51445">
    <property type="entry name" value="(Trans)glycosidases"/>
    <property type="match status" value="1"/>
</dbReference>
<sequence length="686" mass="75456">MIHHLRAAGVSLVVDSRGTEVPAIVHWGRDLGALAKNDLQNLVDATVALNPPSSIDRPPRLSLIAGLGEGWSGHPVVALAGVFGTARHRETLSRQNIITSVSEWAAASVTTRLELTADGLLLASHVVHNEGSSAITLTSAAVALPIPDRARELLDFTGLWSRERQPQRQQPGLGVWLRESRHGRGGHDDAFLMVAGTPGFGFSSGEVWATHVAWSGDTQQWFERSPLGTTVLGAGERRPPVTLAPGDTLETPTIVAAWSDQGLDGISSRVHPWVRSWSTHASPRPVTLNTWEAVYFDHSIDRLAPLVDRAADVGVERFVLDDGWFAGRSDDKRALGDWTVDTTTWPDGLWPLIERVEARGMQFGLWVEPEMISPDSELARAHPDWVMSGQDAVTWRWQHVLDLSVPGAEAHVRDSLDALLGEYPIRYLKWDHNRDLLVEDSHEQVSALYRVLDDLRRRHPEVEIESCASGGARIDLGILPRVDRVWTSDTNDPLERQRIQRYTGILIPPEYLGSHLGDARAHTSGRTSSLAFRLATAFFGHAGIESDLTRLRDDDLQVVRRWIAAHREHRELLHSGTVVHVDEADPAAIVHGVIALDGSEAVFSYALVSPPETAVPPRLRMPRLDPEQRYRVERLDVGAEPHELADAPPPWLTAGVETTGRALDEVGLAMPGLLPGEAQLFAVRAI</sequence>
<dbReference type="InterPro" id="IPR031704">
    <property type="entry name" value="Glyco_hydro_36_N"/>
</dbReference>
<dbReference type="Pfam" id="PF16875">
    <property type="entry name" value="Glyco_hydro_36N"/>
    <property type="match status" value="1"/>
</dbReference>
<organism evidence="7 8">
    <name type="scientific">Microbacterium halimionae</name>
    <dbReference type="NCBI Taxonomy" id="1526413"/>
    <lineage>
        <taxon>Bacteria</taxon>
        <taxon>Bacillati</taxon>
        <taxon>Actinomycetota</taxon>
        <taxon>Actinomycetes</taxon>
        <taxon>Micrococcales</taxon>
        <taxon>Microbacteriaceae</taxon>
        <taxon>Microbacterium</taxon>
    </lineage>
</organism>
<dbReference type="PANTHER" id="PTHR43053:SF3">
    <property type="entry name" value="ALPHA-GALACTOSIDASE C-RELATED"/>
    <property type="match status" value="1"/>
</dbReference>
<comment type="caution">
    <text evidence="7">The sequence shown here is derived from an EMBL/GenBank/DDBJ whole genome shotgun (WGS) entry which is preliminary data.</text>
</comment>
<evidence type="ECO:0000256" key="2">
    <source>
        <dbReference type="ARBA" id="ARBA00012755"/>
    </source>
</evidence>
<gene>
    <name evidence="7" type="ORF">FHX48_002575</name>
</gene>
<comment type="catalytic activity">
    <reaction evidence="1">
        <text>Hydrolysis of terminal, non-reducing alpha-D-galactose residues in alpha-D-galactosides, including galactose oligosaccharides, galactomannans and galactolipids.</text>
        <dbReference type="EC" id="3.2.1.22"/>
    </reaction>
</comment>
<dbReference type="InterPro" id="IPR017853">
    <property type="entry name" value="GH"/>
</dbReference>
<evidence type="ECO:0000313" key="7">
    <source>
        <dbReference type="EMBL" id="MBA8817470.1"/>
    </source>
</evidence>
<dbReference type="Gene3D" id="2.70.98.60">
    <property type="entry name" value="alpha-galactosidase from lactobacil brevis"/>
    <property type="match status" value="1"/>
</dbReference>
<dbReference type="EC" id="3.2.1.22" evidence="2"/>
<dbReference type="PROSITE" id="PS00512">
    <property type="entry name" value="ALPHA_GALACTOSIDASE"/>
    <property type="match status" value="1"/>
</dbReference>
<dbReference type="Gene3D" id="3.20.20.70">
    <property type="entry name" value="Aldolase class I"/>
    <property type="match status" value="1"/>
</dbReference>
<dbReference type="FunFam" id="3.20.20.70:FF:000118">
    <property type="entry name" value="Alpha-galactosidase"/>
    <property type="match status" value="1"/>
</dbReference>
<dbReference type="EMBL" id="JACGWY010000007">
    <property type="protein sequence ID" value="MBA8817470.1"/>
    <property type="molecule type" value="Genomic_DNA"/>
</dbReference>
<dbReference type="InterPro" id="IPR002252">
    <property type="entry name" value="Glyco_hydro_36"/>
</dbReference>
<evidence type="ECO:0000313" key="8">
    <source>
        <dbReference type="Proteomes" id="UP000526083"/>
    </source>
</evidence>
<evidence type="ECO:0000259" key="5">
    <source>
        <dbReference type="Pfam" id="PF16874"/>
    </source>
</evidence>
<name>A0A7W3PMC5_9MICO</name>
<feature type="domain" description="Glycosyl hydrolase family 36 C-terminal" evidence="5">
    <location>
        <begin position="593"/>
        <end position="672"/>
    </location>
</feature>
<dbReference type="PRINTS" id="PR00743">
    <property type="entry name" value="GLHYDRLASE36"/>
</dbReference>
<dbReference type="Proteomes" id="UP000526083">
    <property type="component" value="Unassembled WGS sequence"/>
</dbReference>
<keyword evidence="3 7" id="KW-0378">Hydrolase</keyword>
<dbReference type="CDD" id="cd14791">
    <property type="entry name" value="GH36"/>
    <property type="match status" value="1"/>
</dbReference>
<dbReference type="InterPro" id="IPR000111">
    <property type="entry name" value="Glyco_hydro_27/36_CS"/>
</dbReference>
<dbReference type="Pfam" id="PF16874">
    <property type="entry name" value="Glyco_hydro_36C"/>
    <property type="match status" value="1"/>
</dbReference>
<evidence type="ECO:0000256" key="3">
    <source>
        <dbReference type="ARBA" id="ARBA00022801"/>
    </source>
</evidence>
<dbReference type="GO" id="GO:0004557">
    <property type="term" value="F:alpha-galactosidase activity"/>
    <property type="evidence" value="ECO:0007669"/>
    <property type="project" value="UniProtKB-EC"/>
</dbReference>
<evidence type="ECO:0000259" key="6">
    <source>
        <dbReference type="Pfam" id="PF16875"/>
    </source>
</evidence>
<keyword evidence="4 7" id="KW-0326">Glycosidase</keyword>
<evidence type="ECO:0000256" key="1">
    <source>
        <dbReference type="ARBA" id="ARBA00001255"/>
    </source>
</evidence>
<dbReference type="InterPro" id="IPR013780">
    <property type="entry name" value="Glyco_hydro_b"/>
</dbReference>
<keyword evidence="8" id="KW-1185">Reference proteome</keyword>
<dbReference type="InterPro" id="IPR031705">
    <property type="entry name" value="Glyco_hydro_36_C"/>
</dbReference>
<dbReference type="PANTHER" id="PTHR43053">
    <property type="entry name" value="GLYCOSIDASE FAMILY 31"/>
    <property type="match status" value="1"/>
</dbReference>
<protein>
    <recommendedName>
        <fullName evidence="2">alpha-galactosidase</fullName>
        <ecNumber evidence="2">3.2.1.22</ecNumber>
    </recommendedName>
</protein>
<dbReference type="AlphaFoldDB" id="A0A7W3PMC5"/>
<accession>A0A7W3PMC5</accession>
<dbReference type="Gene3D" id="2.60.40.1180">
    <property type="entry name" value="Golgi alpha-mannosidase II"/>
    <property type="match status" value="1"/>
</dbReference>
<dbReference type="Pfam" id="PF02065">
    <property type="entry name" value="Melibiase"/>
    <property type="match status" value="1"/>
</dbReference>
<feature type="domain" description="Glycosyl hydrolase family 36 N-terminal" evidence="6">
    <location>
        <begin position="22"/>
        <end position="236"/>
    </location>
</feature>
<dbReference type="InterPro" id="IPR050985">
    <property type="entry name" value="Alpha-glycosidase_related"/>
</dbReference>